<keyword evidence="1" id="KW-0472">Membrane</keyword>
<reference evidence="2" key="1">
    <citation type="submission" date="2024-06" db="EMBL/GenBank/DDBJ databases">
        <authorList>
            <person name="Liu X."/>
            <person name="Lenzi L."/>
            <person name="Haldenby T S."/>
            <person name="Uol C."/>
        </authorList>
    </citation>
    <scope>NUCLEOTIDE SEQUENCE</scope>
</reference>
<dbReference type="EMBL" id="CAXLJL010000134">
    <property type="protein sequence ID" value="CAL5132709.1"/>
    <property type="molecule type" value="Genomic_DNA"/>
</dbReference>
<gene>
    <name evidence="2" type="ORF">CDAUBV1_LOCUS5552</name>
</gene>
<sequence>MSDCVLLNYNGILIAPQVLELRADGPAALPLVNQSTLTSNIIVGYGPGYSMTALPFLARIHAIILHSHTHTHTHTMYSRELHGNFCIFSSTILTYIIGFVLGFECFPLPPSSSYALMKG</sequence>
<name>A0AAV2T9F8_CALDB</name>
<accession>A0AAV2T9F8</accession>
<evidence type="ECO:0000256" key="1">
    <source>
        <dbReference type="SAM" id="Phobius"/>
    </source>
</evidence>
<proteinExistence type="predicted"/>
<evidence type="ECO:0000313" key="2">
    <source>
        <dbReference type="EMBL" id="CAL5132709.1"/>
    </source>
</evidence>
<protein>
    <submittedName>
        <fullName evidence="2">Uncharacterized protein</fullName>
    </submittedName>
</protein>
<keyword evidence="1" id="KW-1133">Transmembrane helix</keyword>
<organism evidence="2 3">
    <name type="scientific">Calicophoron daubneyi</name>
    <name type="common">Rumen fluke</name>
    <name type="synonym">Paramphistomum daubneyi</name>
    <dbReference type="NCBI Taxonomy" id="300641"/>
    <lineage>
        <taxon>Eukaryota</taxon>
        <taxon>Metazoa</taxon>
        <taxon>Spiralia</taxon>
        <taxon>Lophotrochozoa</taxon>
        <taxon>Platyhelminthes</taxon>
        <taxon>Trematoda</taxon>
        <taxon>Digenea</taxon>
        <taxon>Plagiorchiida</taxon>
        <taxon>Pronocephalata</taxon>
        <taxon>Paramphistomoidea</taxon>
        <taxon>Paramphistomidae</taxon>
        <taxon>Calicophoron</taxon>
    </lineage>
</organism>
<evidence type="ECO:0000313" key="3">
    <source>
        <dbReference type="Proteomes" id="UP001497525"/>
    </source>
</evidence>
<keyword evidence="1" id="KW-0812">Transmembrane</keyword>
<comment type="caution">
    <text evidence="2">The sequence shown here is derived from an EMBL/GenBank/DDBJ whole genome shotgun (WGS) entry which is preliminary data.</text>
</comment>
<dbReference type="AlphaFoldDB" id="A0AAV2T9F8"/>
<feature type="transmembrane region" description="Helical" evidence="1">
    <location>
        <begin position="85"/>
        <end position="103"/>
    </location>
</feature>
<dbReference type="Proteomes" id="UP001497525">
    <property type="component" value="Unassembled WGS sequence"/>
</dbReference>